<organism evidence="2 3">
    <name type="scientific">Blastopirellula marina</name>
    <dbReference type="NCBI Taxonomy" id="124"/>
    <lineage>
        <taxon>Bacteria</taxon>
        <taxon>Pseudomonadati</taxon>
        <taxon>Planctomycetota</taxon>
        <taxon>Planctomycetia</taxon>
        <taxon>Pirellulales</taxon>
        <taxon>Pirellulaceae</taxon>
        <taxon>Blastopirellula</taxon>
    </lineage>
</organism>
<evidence type="ECO:0000313" key="3">
    <source>
        <dbReference type="Proteomes" id="UP000237819"/>
    </source>
</evidence>
<feature type="region of interest" description="Disordered" evidence="1">
    <location>
        <begin position="971"/>
        <end position="1026"/>
    </location>
</feature>
<feature type="region of interest" description="Disordered" evidence="1">
    <location>
        <begin position="130"/>
        <end position="158"/>
    </location>
</feature>
<name>A0A2S8GLS1_9BACT</name>
<evidence type="ECO:0000313" key="2">
    <source>
        <dbReference type="EMBL" id="PQO45271.1"/>
    </source>
</evidence>
<evidence type="ECO:0000256" key="1">
    <source>
        <dbReference type="SAM" id="MobiDB-lite"/>
    </source>
</evidence>
<protein>
    <submittedName>
        <fullName evidence="2">Uncharacterized protein</fullName>
    </submittedName>
</protein>
<dbReference type="AlphaFoldDB" id="A0A2S8GLS1"/>
<sequence length="1026" mass="113316">MGCSWRPTEDKHALADSTFGERHTGHYPANSVLALASEVTQIEDEIRRNGSITVKAPDVWGNADLMSGIQEYEEVMKGTVGDFDQVLSAYIARSDQMELQSATSVGAALSDGAPAAAAPSMTMMMANMSEEGSGADTAPATPEPTAGSPPEVGEGKGSNITNITSGGLFANFSAVTPNKNAGVGVEPTELLRQESTYIGVNQSLRRINMGDDRSRQAGYALYKFRVPVSVLPGRQTHRGYAAVVNMRARLHIDAAHLKYTFPKLVVADVVDSMEEPIFSEWDRIVRDAAANKSKPNEEERAYSYNLKPSANSMLQKSSANQNPLPTDYGDDTIRALAEYVVEEFDNVRPKRAELRAFLFQDMSGRYEVLRRQKMFTEFNSGDDNPYLISAAAENLAMGCEPKTQRHAWLEAADKKCNESKEIDWIVALQAGVLDHNIKRMVEELALQGKMSAADAELAKSVFFFEDPVSDQDETVRLWDTIIQEAFPVHVFALDPVIEEQNAYDAFSRRREMQVALAISVAKGRFNTQQKVDMSRQLALDMAAIDLNRTTVAFGHDNDTFGWYFYPRIQSPPTEKSNIAATARLLWSGGPTEHYDRKHLEIEPGMRECEVLIAMPSFVPHVDFDVTTNWERLTNPGATKRSYEEMLKLGSRVHQLRCNLREACDQQCFRPGDYSRLISRVDQLEKMLALQTYEVDVPFEYEQSGTRLFDQGNAQLRPELFDFYGLNHVTTDEKEGVNTYFFLRGRNFHAINTHVIIGGAKSDASTPVGNPDIEVISRELIRVKVNRLYPLLSSGGKFEVRCATPAGISNPVTIEGQSKAPAATPDFSLDDASLLGGTAEFTVGNVFNVHFASDLTTTAKLMIRNNQSLPLPQAKVFQVVTEWSFNTKEKSKPTVSATTKAVYDAKANVLYVDLIELQRAAFLAIEAGARQHRGDFTEITGTVKLRIGNWPFQSVGGSAKIKQLAPVSIPTIDVTPTDSQSSAAEAETTEPGTAEQPMPEAIPMPSSSDQGAIRLHHSESVANRLRL</sequence>
<dbReference type="EMBL" id="PUHZ01000015">
    <property type="protein sequence ID" value="PQO45271.1"/>
    <property type="molecule type" value="Genomic_DNA"/>
</dbReference>
<feature type="compositionally biased region" description="Low complexity" evidence="1">
    <location>
        <begin position="137"/>
        <end position="150"/>
    </location>
</feature>
<accession>A0A2S8GLS1</accession>
<feature type="compositionally biased region" description="Low complexity" evidence="1">
    <location>
        <begin position="976"/>
        <end position="994"/>
    </location>
</feature>
<gene>
    <name evidence="2" type="ORF">C5Y93_15040</name>
</gene>
<dbReference type="Proteomes" id="UP000237819">
    <property type="component" value="Unassembled WGS sequence"/>
</dbReference>
<reference evidence="2 3" key="1">
    <citation type="submission" date="2018-02" db="EMBL/GenBank/DDBJ databases">
        <title>Comparative genomes isolates from brazilian mangrove.</title>
        <authorList>
            <person name="Araujo J.E."/>
            <person name="Taketani R.G."/>
            <person name="Silva M.C.P."/>
            <person name="Loureco M.V."/>
            <person name="Andreote F.D."/>
        </authorList>
    </citation>
    <scope>NUCLEOTIDE SEQUENCE [LARGE SCALE GENOMIC DNA]</scope>
    <source>
        <strain evidence="2 3">Nap-Phe MGV</strain>
    </source>
</reference>
<proteinExistence type="predicted"/>
<comment type="caution">
    <text evidence="2">The sequence shown here is derived from an EMBL/GenBank/DDBJ whole genome shotgun (WGS) entry which is preliminary data.</text>
</comment>